<dbReference type="Gene3D" id="1.10.287.110">
    <property type="entry name" value="DnaJ domain"/>
    <property type="match status" value="1"/>
</dbReference>
<gene>
    <name evidence="2" type="ordered locus">Nham_0592</name>
</gene>
<dbReference type="SUPFAM" id="SSF46565">
    <property type="entry name" value="Chaperone J-domain"/>
    <property type="match status" value="1"/>
</dbReference>
<evidence type="ECO:0008006" key="4">
    <source>
        <dbReference type="Google" id="ProtNLM"/>
    </source>
</evidence>
<dbReference type="RefSeq" id="WP_011509185.1">
    <property type="nucleotide sequence ID" value="NC_007964.1"/>
</dbReference>
<dbReference type="HOGENOM" id="CLU_1076933_0_0_5"/>
<dbReference type="OrthoDB" id="9811070at2"/>
<evidence type="ECO:0000313" key="2">
    <source>
        <dbReference type="EMBL" id="ABE61481.1"/>
    </source>
</evidence>
<keyword evidence="1" id="KW-0472">Membrane</keyword>
<organism evidence="2 3">
    <name type="scientific">Nitrobacter hamburgensis (strain DSM 10229 / NCIMB 13809 / X14)</name>
    <dbReference type="NCBI Taxonomy" id="323097"/>
    <lineage>
        <taxon>Bacteria</taxon>
        <taxon>Pseudomonadati</taxon>
        <taxon>Pseudomonadota</taxon>
        <taxon>Alphaproteobacteria</taxon>
        <taxon>Hyphomicrobiales</taxon>
        <taxon>Nitrobacteraceae</taxon>
        <taxon>Nitrobacter</taxon>
    </lineage>
</organism>
<keyword evidence="1" id="KW-0812">Transmembrane</keyword>
<dbReference type="Proteomes" id="UP000001953">
    <property type="component" value="Chromosome"/>
</dbReference>
<feature type="transmembrane region" description="Helical" evidence="1">
    <location>
        <begin position="53"/>
        <end position="75"/>
    </location>
</feature>
<reference evidence="2 3" key="1">
    <citation type="submission" date="2006-03" db="EMBL/GenBank/DDBJ databases">
        <title>Complete sequence of chromosome of Nitrobacter hamburgensis X14.</title>
        <authorList>
            <consortium name="US DOE Joint Genome Institute"/>
            <person name="Copeland A."/>
            <person name="Lucas S."/>
            <person name="Lapidus A."/>
            <person name="Barry K."/>
            <person name="Detter J.C."/>
            <person name="Glavina del Rio T."/>
            <person name="Hammon N."/>
            <person name="Israni S."/>
            <person name="Dalin E."/>
            <person name="Tice H."/>
            <person name="Pitluck S."/>
            <person name="Chain P."/>
            <person name="Malfatti S."/>
            <person name="Shin M."/>
            <person name="Vergez L."/>
            <person name="Schmutz J."/>
            <person name="Larimer F."/>
            <person name="Land M."/>
            <person name="Hauser L."/>
            <person name="Kyrpides N."/>
            <person name="Ivanova N."/>
            <person name="Ward B."/>
            <person name="Arp D."/>
            <person name="Klotz M."/>
            <person name="Stein L."/>
            <person name="O'Mullan G."/>
            <person name="Starkenburg S."/>
            <person name="Sayavedra L."/>
            <person name="Poret-Peterson A.T."/>
            <person name="Gentry M.E."/>
            <person name="Bruce D."/>
            <person name="Richardson P."/>
        </authorList>
    </citation>
    <scope>NUCLEOTIDE SEQUENCE [LARGE SCALE GENOMIC DNA]</scope>
    <source>
        <strain evidence="3">DSM 10229 / NCIMB 13809 / X14</strain>
    </source>
</reference>
<feature type="transmembrane region" description="Helical" evidence="1">
    <location>
        <begin position="103"/>
        <end position="123"/>
    </location>
</feature>
<dbReference type="eggNOG" id="COG2214">
    <property type="taxonomic scope" value="Bacteria"/>
</dbReference>
<dbReference type="EMBL" id="CP000319">
    <property type="protein sequence ID" value="ABE61481.1"/>
    <property type="molecule type" value="Genomic_DNA"/>
</dbReference>
<keyword evidence="1" id="KW-1133">Transmembrane helix</keyword>
<evidence type="ECO:0000256" key="1">
    <source>
        <dbReference type="SAM" id="Phobius"/>
    </source>
</evidence>
<proteinExistence type="predicted"/>
<dbReference type="AlphaFoldDB" id="Q1QQL6"/>
<evidence type="ECO:0000313" key="3">
    <source>
        <dbReference type="Proteomes" id="UP000001953"/>
    </source>
</evidence>
<dbReference type="KEGG" id="nha:Nham_0592"/>
<accession>Q1QQL6</accession>
<sequence>MATLKSETGSDALGFVGWTLYAMVGLCFCLVAFEFVGIRLPVSDSPGLRLLEILAYSAIGCAMLHLILTVVYAFVRTISATLLAGLEIVLGFAERLGTTLAQFAIRLLLALARLALVPVVWPWRTFQARVLAPWQERRRQTAELRRLYADVKDQYRTFDDFLRAFNGESRNDKDTRKDDRRDERADPAPADAFAAACALFGLAAADSFTNAAFKAAYRKRMKEAHPDLSGNTALAAKLNEARDLINARKGWKR</sequence>
<dbReference type="InterPro" id="IPR036869">
    <property type="entry name" value="J_dom_sf"/>
</dbReference>
<keyword evidence="3" id="KW-1185">Reference proteome</keyword>
<dbReference type="STRING" id="323097.Nham_0592"/>
<name>Q1QQL6_NITHX</name>
<protein>
    <recommendedName>
        <fullName evidence="4">Heat shock protein DnaJ-like protein</fullName>
    </recommendedName>
</protein>
<feature type="transmembrane region" description="Helical" evidence="1">
    <location>
        <begin position="192"/>
        <end position="213"/>
    </location>
</feature>
<feature type="transmembrane region" description="Helical" evidence="1">
    <location>
        <begin position="12"/>
        <end position="33"/>
    </location>
</feature>